<reference evidence="1" key="1">
    <citation type="journal article" date="2023" name="bioRxiv">
        <title>Scaffold-level genome assemblies of two parasitoid biocontrol wasps reveal the parthenogenesis mechanism and an associated novel virus.</title>
        <authorList>
            <person name="Inwood S."/>
            <person name="Skelly J."/>
            <person name="Guhlin J."/>
            <person name="Harrop T."/>
            <person name="Goldson S."/>
            <person name="Dearden P."/>
        </authorList>
    </citation>
    <scope>NUCLEOTIDE SEQUENCE</scope>
    <source>
        <strain evidence="1">Irish</strain>
        <tissue evidence="1">Whole body</tissue>
    </source>
</reference>
<gene>
    <name evidence="1" type="ORF">PV328_011717</name>
</gene>
<dbReference type="Proteomes" id="UP001168990">
    <property type="component" value="Unassembled WGS sequence"/>
</dbReference>
<dbReference type="AlphaFoldDB" id="A0AA39FHY5"/>
<sequence>MNWRKFRKSFHKFQKSFRKISEEWRLFWIFEYQGFKDQSNQFIVKELSWDTGDVPYDQLNNVLEILLKDVDHVYVKGVEKKQLSSSIIGHMGKTVIDLESFECPSLKNHGMQNSEYHKYPESGFFYHCAHANIIYLKRWMEDRKKIQHPSIGKSLEIFLSS</sequence>
<accession>A0AA39FHY5</accession>
<comment type="caution">
    <text evidence="1">The sequence shown here is derived from an EMBL/GenBank/DDBJ whole genome shotgun (WGS) entry which is preliminary data.</text>
</comment>
<proteinExistence type="predicted"/>
<name>A0AA39FHY5_9HYME</name>
<evidence type="ECO:0000313" key="1">
    <source>
        <dbReference type="EMBL" id="KAK0169669.1"/>
    </source>
</evidence>
<organism evidence="1 2">
    <name type="scientific">Microctonus aethiopoides</name>
    <dbReference type="NCBI Taxonomy" id="144406"/>
    <lineage>
        <taxon>Eukaryota</taxon>
        <taxon>Metazoa</taxon>
        <taxon>Ecdysozoa</taxon>
        <taxon>Arthropoda</taxon>
        <taxon>Hexapoda</taxon>
        <taxon>Insecta</taxon>
        <taxon>Pterygota</taxon>
        <taxon>Neoptera</taxon>
        <taxon>Endopterygota</taxon>
        <taxon>Hymenoptera</taxon>
        <taxon>Apocrita</taxon>
        <taxon>Ichneumonoidea</taxon>
        <taxon>Braconidae</taxon>
        <taxon>Euphorinae</taxon>
        <taxon>Microctonus</taxon>
    </lineage>
</organism>
<keyword evidence="2" id="KW-1185">Reference proteome</keyword>
<dbReference type="EMBL" id="JAQQBS010000008">
    <property type="protein sequence ID" value="KAK0169669.1"/>
    <property type="molecule type" value="Genomic_DNA"/>
</dbReference>
<reference evidence="1" key="2">
    <citation type="submission" date="2023-03" db="EMBL/GenBank/DDBJ databases">
        <authorList>
            <person name="Inwood S.N."/>
            <person name="Skelly J.G."/>
            <person name="Guhlin J."/>
            <person name="Harrop T.W.R."/>
            <person name="Goldson S.G."/>
            <person name="Dearden P.K."/>
        </authorList>
    </citation>
    <scope>NUCLEOTIDE SEQUENCE</scope>
    <source>
        <strain evidence="1">Irish</strain>
        <tissue evidence="1">Whole body</tissue>
    </source>
</reference>
<evidence type="ECO:0000313" key="2">
    <source>
        <dbReference type="Proteomes" id="UP001168990"/>
    </source>
</evidence>
<protein>
    <submittedName>
        <fullName evidence="1">Uncharacterized protein</fullName>
    </submittedName>
</protein>